<evidence type="ECO:0000256" key="1">
    <source>
        <dbReference type="SAM" id="SignalP"/>
    </source>
</evidence>
<dbReference type="EMBL" id="LWBP01000001">
    <property type="protein sequence ID" value="OQP68236.1"/>
    <property type="molecule type" value="Genomic_DNA"/>
</dbReference>
<dbReference type="Gene3D" id="3.40.50.1820">
    <property type="entry name" value="alpha/beta hydrolase"/>
    <property type="match status" value="1"/>
</dbReference>
<protein>
    <recommendedName>
        <fullName evidence="2">Peptidase S9 prolyl oligopeptidase catalytic domain-containing protein</fullName>
    </recommendedName>
</protein>
<sequence length="1013" mass="114295">MKQCCSILVFIILSVAGFSQSNSRSTSVQNFNPGDRLHLEQFLWGYAKNNSGKSEKSLIDFNAIENWRGLGEYLAFSDDGKYFAYTINKPTGTQYWFRRLDSLVIQSIHNGWRWAFAGPNPGFFTAKGDQYIFKNGGSLCFMPLGKSQPRHVNDVVSYKGSQQGKDQWLAYQLKNGDPNLILHNLVTGKETPFSGVTDYQFSNTGEWLVCKRANDLLLYNLVTGTEKLIPFVAEHVFAGNGKAVLLKATENTANGSITTLKYQGAPYWQEKTIWSTDQKKTGIGSYSLDNSGRQVVFSVLDSTDISIWHYTAGMDKAVVKITKATPGIGEGQVLSGDVSFTDNGRYITFALQSPPNSRKPDPEMAQVEISDHKDLYLQSAQAKLSNQPKKYTALFNLENGKAWPLESNGKRLNLLQGDFAVLNKNPRREHGDRFWEVSNEMDLDSNWLVSLKDGNSRLLPTKAAGGHFWFSPGGRYLVYFDADKGCHYFSYDLHTGVVRDISENIPHNQLGITDPYSGHKPSSGSMAAWLENDAGLLVYDNYDIWKLDLTGKEPGVNITNGFGRSNNTIFKLPEANIYSTDIPVIKAGALKVLRAFNTQNKQSGFYRKADLSAGAPKLLYMGDYFMNKIPGCYDPNVSKDGVAPVKAKNRETWLVQRQSGTDAPNYYETNDFKNFKRLTNFQPQQDFRWLSEELHSFNHLDGRQGQGILYKPDNFDSTKKYPVLIALYGSFSNNLHQFHAPAYIDQAMQPGKSPTWLVNNGYLVFTPDIYTTPLKYGPSAYNVMEGAAQYLKQLPYVDGDKLGCASHSYSAKLGAYIFTHSTSFSATAISEGYIYANVINMALSNSNGVNQLESVENGQEYGNLYENKEAWIDHTTVLQADKATSPLLLFCNKESTPEYQDQTVQLFTALRRLEKNVWWLKYDNGDHTLHDLKELRDYTIRYTQFFDHYLKKAPAPLWMTQGLPLTVKGIESRYELAPTGSCGKVCTICKKWNEQYKKHPEMFNQPIQDWRLE</sequence>
<feature type="domain" description="Peptidase S9 prolyl oligopeptidase catalytic" evidence="2">
    <location>
        <begin position="787"/>
        <end position="952"/>
    </location>
</feature>
<dbReference type="RefSeq" id="WP_107685779.1">
    <property type="nucleotide sequence ID" value="NZ_LWBP01000001.1"/>
</dbReference>
<keyword evidence="4" id="KW-1185">Reference proteome</keyword>
<accession>A0A1V9GCT6</accession>
<evidence type="ECO:0000259" key="2">
    <source>
        <dbReference type="Pfam" id="PF00326"/>
    </source>
</evidence>
<evidence type="ECO:0000313" key="3">
    <source>
        <dbReference type="EMBL" id="OQP68236.1"/>
    </source>
</evidence>
<dbReference type="Pfam" id="PF00326">
    <property type="entry name" value="Peptidase_S9"/>
    <property type="match status" value="1"/>
</dbReference>
<gene>
    <name evidence="3" type="ORF">A4R26_00015</name>
</gene>
<comment type="caution">
    <text evidence="3">The sequence shown here is derived from an EMBL/GenBank/DDBJ whole genome shotgun (WGS) entry which is preliminary data.</text>
</comment>
<dbReference type="InterPro" id="IPR029058">
    <property type="entry name" value="AB_hydrolase_fold"/>
</dbReference>
<dbReference type="Proteomes" id="UP000192276">
    <property type="component" value="Unassembled WGS sequence"/>
</dbReference>
<feature type="chain" id="PRO_5013048519" description="Peptidase S9 prolyl oligopeptidase catalytic domain-containing protein" evidence="1">
    <location>
        <begin position="22"/>
        <end position="1013"/>
    </location>
</feature>
<dbReference type="SUPFAM" id="SSF82171">
    <property type="entry name" value="DPP6 N-terminal domain-like"/>
    <property type="match status" value="1"/>
</dbReference>
<keyword evidence="1" id="KW-0732">Signal</keyword>
<dbReference type="GO" id="GO:0006508">
    <property type="term" value="P:proteolysis"/>
    <property type="evidence" value="ECO:0007669"/>
    <property type="project" value="InterPro"/>
</dbReference>
<name>A0A1V9GCT6_9BACT</name>
<dbReference type="GO" id="GO:0008236">
    <property type="term" value="F:serine-type peptidase activity"/>
    <property type="evidence" value="ECO:0007669"/>
    <property type="project" value="InterPro"/>
</dbReference>
<evidence type="ECO:0000313" key="4">
    <source>
        <dbReference type="Proteomes" id="UP000192276"/>
    </source>
</evidence>
<dbReference type="STRING" id="550983.A4R26_00015"/>
<reference evidence="4" key="1">
    <citation type="submission" date="2016-04" db="EMBL/GenBank/DDBJ databases">
        <authorList>
            <person name="Chen L."/>
            <person name="Zhuang W."/>
            <person name="Wang G."/>
        </authorList>
    </citation>
    <scope>NUCLEOTIDE SEQUENCE [LARGE SCALE GENOMIC DNA]</scope>
    <source>
        <strain evidence="4">208</strain>
    </source>
</reference>
<dbReference type="InterPro" id="IPR001375">
    <property type="entry name" value="Peptidase_S9_cat"/>
</dbReference>
<feature type="signal peptide" evidence="1">
    <location>
        <begin position="1"/>
        <end position="21"/>
    </location>
</feature>
<dbReference type="SUPFAM" id="SSF53474">
    <property type="entry name" value="alpha/beta-Hydrolases"/>
    <property type="match status" value="1"/>
</dbReference>
<dbReference type="OrthoDB" id="613375at2"/>
<organism evidence="3 4">
    <name type="scientific">Niastella populi</name>
    <dbReference type="NCBI Taxonomy" id="550983"/>
    <lineage>
        <taxon>Bacteria</taxon>
        <taxon>Pseudomonadati</taxon>
        <taxon>Bacteroidota</taxon>
        <taxon>Chitinophagia</taxon>
        <taxon>Chitinophagales</taxon>
        <taxon>Chitinophagaceae</taxon>
        <taxon>Niastella</taxon>
    </lineage>
</organism>
<dbReference type="AlphaFoldDB" id="A0A1V9GCT6"/>
<proteinExistence type="predicted"/>